<dbReference type="KEGG" id="bbel:109462370"/>
<evidence type="ECO:0000256" key="5">
    <source>
        <dbReference type="PIRSR" id="PIRSR602401-1"/>
    </source>
</evidence>
<evidence type="ECO:0000256" key="7">
    <source>
        <dbReference type="SAM" id="Phobius"/>
    </source>
</evidence>
<dbReference type="SUPFAM" id="SSF48264">
    <property type="entry name" value="Cytochrome P450"/>
    <property type="match status" value="1"/>
</dbReference>
<proteinExistence type="inferred from homology"/>
<sequence>MTGAFLDTAAAAVASPSENVQTFLFLLLGLLAGYLLWRRGNPPNLPPGPWGIPGLGAIPFLGLAPHETLMTMSKAYGAIMSVRLGPKLTVVLNGQRAIHQALIKRASVFSDRPGFELVNMVHKGRGIIAGPSTEFIQKQRRFLMRSFRTLGLNTHSIENLLQAEVETLMTSLKQVQGNCGEVYDVINRSVVNAIAVFSFGNRFNHNDPKFHSLVSSLEGVFRFSSTGVGLMTQAFPVLLKFPRGLPGLSQFLEDGENFLTIIRDIVKSRRQVFAEILQKDPTLADFKPSDILDCYFQETTRGQAWFMSDEDFCHMIMDNYIAGTTTTRLTLQWAMLLLTISPREQLKMHEEVVSVVGTDRLPSLKDKDNLPYTKAAIFELLRISCVTPLSVPREAADDVIIDGHRIPKGTMVMTNLWSVTNDPDVWEDPRTFKPERFLNADGECVLPKEWLPFSTGKRSCIGQAIAESMMFMYISAIVQNYRIYLPPGKPVPTAEPIPAMHLHPQPCEIFFAKYPPC</sequence>
<keyword evidence="7" id="KW-1133">Transmembrane helix</keyword>
<dbReference type="GO" id="GO:0008395">
    <property type="term" value="F:steroid hydroxylase activity"/>
    <property type="evidence" value="ECO:0007669"/>
    <property type="project" value="TreeGrafter"/>
</dbReference>
<name>A0A6P4XQT3_BRABE</name>
<evidence type="ECO:0000256" key="6">
    <source>
        <dbReference type="RuleBase" id="RU000461"/>
    </source>
</evidence>
<keyword evidence="4 5" id="KW-0408">Iron</keyword>
<dbReference type="GO" id="GO:0005506">
    <property type="term" value="F:iron ion binding"/>
    <property type="evidence" value="ECO:0007669"/>
    <property type="project" value="InterPro"/>
</dbReference>
<comment type="similarity">
    <text evidence="2 6">Belongs to the cytochrome P450 family.</text>
</comment>
<feature type="binding site" description="axial binding residue" evidence="5">
    <location>
        <position position="460"/>
    </location>
    <ligand>
        <name>heme</name>
        <dbReference type="ChEBI" id="CHEBI:30413"/>
    </ligand>
    <ligandPart>
        <name>Fe</name>
        <dbReference type="ChEBI" id="CHEBI:18248"/>
    </ligandPart>
</feature>
<keyword evidence="7" id="KW-0812">Transmembrane</keyword>
<dbReference type="PROSITE" id="PS00086">
    <property type="entry name" value="CYTOCHROME_P450"/>
    <property type="match status" value="1"/>
</dbReference>
<dbReference type="InterPro" id="IPR050182">
    <property type="entry name" value="Cytochrome_P450_fam2"/>
</dbReference>
<dbReference type="GeneID" id="109462370"/>
<keyword evidence="6" id="KW-0503">Monooxygenase</keyword>
<keyword evidence="7" id="KW-0472">Membrane</keyword>
<evidence type="ECO:0000313" key="9">
    <source>
        <dbReference type="RefSeq" id="XP_019614473.1"/>
    </source>
</evidence>
<evidence type="ECO:0000256" key="1">
    <source>
        <dbReference type="ARBA" id="ARBA00001971"/>
    </source>
</evidence>
<dbReference type="Pfam" id="PF00067">
    <property type="entry name" value="p450"/>
    <property type="match status" value="1"/>
</dbReference>
<dbReference type="AlphaFoldDB" id="A0A6P4XQT3"/>
<dbReference type="GO" id="GO:0020037">
    <property type="term" value="F:heme binding"/>
    <property type="evidence" value="ECO:0007669"/>
    <property type="project" value="InterPro"/>
</dbReference>
<dbReference type="PRINTS" id="PR00385">
    <property type="entry name" value="P450"/>
</dbReference>
<keyword evidence="5 6" id="KW-0349">Heme</keyword>
<reference evidence="9" key="1">
    <citation type="submission" date="2025-08" db="UniProtKB">
        <authorList>
            <consortium name="RefSeq"/>
        </authorList>
    </citation>
    <scope>IDENTIFICATION</scope>
    <source>
        <tissue evidence="9">Gonad</tissue>
    </source>
</reference>
<dbReference type="InterPro" id="IPR017972">
    <property type="entry name" value="Cyt_P450_CS"/>
</dbReference>
<dbReference type="GO" id="GO:0006082">
    <property type="term" value="P:organic acid metabolic process"/>
    <property type="evidence" value="ECO:0007669"/>
    <property type="project" value="TreeGrafter"/>
</dbReference>
<dbReference type="GO" id="GO:0016712">
    <property type="term" value="F:oxidoreductase activity, acting on paired donors, with incorporation or reduction of molecular oxygen, reduced flavin or flavoprotein as one donor, and incorporation of one atom of oxygen"/>
    <property type="evidence" value="ECO:0007669"/>
    <property type="project" value="TreeGrafter"/>
</dbReference>
<evidence type="ECO:0000313" key="8">
    <source>
        <dbReference type="Proteomes" id="UP000515135"/>
    </source>
</evidence>
<dbReference type="PANTHER" id="PTHR24300:SF397">
    <property type="entry name" value="CYTOCHROME P450 2U1"/>
    <property type="match status" value="1"/>
</dbReference>
<dbReference type="GO" id="GO:0006805">
    <property type="term" value="P:xenobiotic metabolic process"/>
    <property type="evidence" value="ECO:0007669"/>
    <property type="project" value="TreeGrafter"/>
</dbReference>
<evidence type="ECO:0000256" key="4">
    <source>
        <dbReference type="ARBA" id="ARBA00023004"/>
    </source>
</evidence>
<feature type="transmembrane region" description="Helical" evidence="7">
    <location>
        <begin position="20"/>
        <end position="37"/>
    </location>
</feature>
<dbReference type="InterPro" id="IPR001128">
    <property type="entry name" value="Cyt_P450"/>
</dbReference>
<evidence type="ECO:0000256" key="2">
    <source>
        <dbReference type="ARBA" id="ARBA00010617"/>
    </source>
</evidence>
<dbReference type="InterPro" id="IPR002401">
    <property type="entry name" value="Cyt_P450_E_grp-I"/>
</dbReference>
<dbReference type="GO" id="GO:0005737">
    <property type="term" value="C:cytoplasm"/>
    <property type="evidence" value="ECO:0007669"/>
    <property type="project" value="TreeGrafter"/>
</dbReference>
<dbReference type="InterPro" id="IPR036396">
    <property type="entry name" value="Cyt_P450_sf"/>
</dbReference>
<keyword evidence="6" id="KW-0560">Oxidoreductase</keyword>
<dbReference type="Proteomes" id="UP000515135">
    <property type="component" value="Unplaced"/>
</dbReference>
<dbReference type="PANTHER" id="PTHR24300">
    <property type="entry name" value="CYTOCHROME P450 508A4-RELATED"/>
    <property type="match status" value="1"/>
</dbReference>
<accession>A0A6P4XQT3</accession>
<dbReference type="FunFam" id="1.10.630.10:FF:000094">
    <property type="entry name" value="cytochrome P450 2J6-like"/>
    <property type="match status" value="1"/>
</dbReference>
<evidence type="ECO:0000256" key="3">
    <source>
        <dbReference type="ARBA" id="ARBA00022723"/>
    </source>
</evidence>
<protein>
    <submittedName>
        <fullName evidence="9">Cytochrome P450 2J6-like</fullName>
    </submittedName>
</protein>
<comment type="cofactor">
    <cofactor evidence="1 5">
        <name>heme</name>
        <dbReference type="ChEBI" id="CHEBI:30413"/>
    </cofactor>
</comment>
<dbReference type="RefSeq" id="XP_019614473.1">
    <property type="nucleotide sequence ID" value="XM_019758914.1"/>
</dbReference>
<keyword evidence="3 5" id="KW-0479">Metal-binding</keyword>
<keyword evidence="8" id="KW-1185">Reference proteome</keyword>
<dbReference type="OrthoDB" id="3934656at2759"/>
<dbReference type="Gene3D" id="1.10.630.10">
    <property type="entry name" value="Cytochrome P450"/>
    <property type="match status" value="1"/>
</dbReference>
<gene>
    <name evidence="9" type="primary">LOC109462370</name>
</gene>
<dbReference type="PRINTS" id="PR00463">
    <property type="entry name" value="EP450I"/>
</dbReference>
<organism evidence="8 9">
    <name type="scientific">Branchiostoma belcheri</name>
    <name type="common">Amphioxus</name>
    <dbReference type="NCBI Taxonomy" id="7741"/>
    <lineage>
        <taxon>Eukaryota</taxon>
        <taxon>Metazoa</taxon>
        <taxon>Chordata</taxon>
        <taxon>Cephalochordata</taxon>
        <taxon>Leptocardii</taxon>
        <taxon>Amphioxiformes</taxon>
        <taxon>Branchiostomatidae</taxon>
        <taxon>Branchiostoma</taxon>
    </lineage>
</organism>